<evidence type="ECO:0000256" key="1">
    <source>
        <dbReference type="SAM" id="SignalP"/>
    </source>
</evidence>
<evidence type="ECO:0000313" key="3">
    <source>
        <dbReference type="Proteomes" id="UP000294829"/>
    </source>
</evidence>
<keyword evidence="3" id="KW-1185">Reference proteome</keyword>
<feature type="signal peptide" evidence="1">
    <location>
        <begin position="1"/>
        <end position="29"/>
    </location>
</feature>
<dbReference type="SUPFAM" id="SSF101898">
    <property type="entry name" value="NHL repeat"/>
    <property type="match status" value="1"/>
</dbReference>
<gene>
    <name evidence="2" type="ORF">E2I14_05695</name>
</gene>
<feature type="chain" id="PRO_5020371723" description="SMP-30/Gluconolactonase/LRE-like region domain-containing protein" evidence="1">
    <location>
        <begin position="30"/>
        <end position="385"/>
    </location>
</feature>
<dbReference type="AlphaFoldDB" id="A0A4R5W3F2"/>
<dbReference type="OrthoDB" id="110418at2"/>
<keyword evidence="1" id="KW-0732">Signal</keyword>
<sequence length="385" mass="40530">MMTSRLSLAKSIKRLLAAALTLLMFSAQAAEPQGMLETIHKHKTLASTSPDNGDLNPYAVVVAPVSSGVIEQGDVLVDNFNNISNLQGTGTTIVYYRPSTKETKLFAKVAQNLKDCPGGVGLSTAMTMLKSGWVIVGSTPSKDGTTKTKGDGCLLVFNSNGQHVATWAGPTINAPWGNMATIDRGDSAVLFISMAGFGLQGPEVVDPATRYPIITHQATVLRLELTIPEGQAPVLQSQTVIGDGFAQRPDRDNFLFGPTGLALGADDTLYVTNGIANEITAIPNASTRTDSAQTGRLVTKDGLLGWPLAMVMTPAGHLIVANGKNGQAVEINPITGKQIYAHWLDSNQAQSPPGNGDLFGLALTPDGKGIYYVEDDMNTLVLGAP</sequence>
<evidence type="ECO:0000313" key="2">
    <source>
        <dbReference type="EMBL" id="TDK67253.1"/>
    </source>
</evidence>
<proteinExistence type="predicted"/>
<comment type="caution">
    <text evidence="2">The sequence shown here is derived from an EMBL/GenBank/DDBJ whole genome shotgun (WGS) entry which is preliminary data.</text>
</comment>
<accession>A0A4R5W3F2</accession>
<dbReference type="InterPro" id="IPR015943">
    <property type="entry name" value="WD40/YVTN_repeat-like_dom_sf"/>
</dbReference>
<organism evidence="2 3">
    <name type="scientific">Sapientia aquatica</name>
    <dbReference type="NCBI Taxonomy" id="1549640"/>
    <lineage>
        <taxon>Bacteria</taxon>
        <taxon>Pseudomonadati</taxon>
        <taxon>Pseudomonadota</taxon>
        <taxon>Betaproteobacteria</taxon>
        <taxon>Burkholderiales</taxon>
        <taxon>Oxalobacteraceae</taxon>
        <taxon>Sapientia</taxon>
    </lineage>
</organism>
<dbReference type="Proteomes" id="UP000294829">
    <property type="component" value="Unassembled WGS sequence"/>
</dbReference>
<evidence type="ECO:0008006" key="4">
    <source>
        <dbReference type="Google" id="ProtNLM"/>
    </source>
</evidence>
<dbReference type="EMBL" id="SMYL01000002">
    <property type="protein sequence ID" value="TDK67253.1"/>
    <property type="molecule type" value="Genomic_DNA"/>
</dbReference>
<name>A0A4R5W3F2_9BURK</name>
<dbReference type="Gene3D" id="2.130.10.10">
    <property type="entry name" value="YVTN repeat-like/Quinoprotein amine dehydrogenase"/>
    <property type="match status" value="1"/>
</dbReference>
<reference evidence="2 3" key="1">
    <citation type="submission" date="2019-03" db="EMBL/GenBank/DDBJ databases">
        <title>Sapientia aquatica gen. nov., sp. nov., isolated from a crater lake.</title>
        <authorList>
            <person name="Felfoldi T."/>
            <person name="Szabo A."/>
            <person name="Toth E."/>
            <person name="Schumann P."/>
            <person name="Keki Z."/>
            <person name="Marialigeti K."/>
            <person name="Mathe I."/>
        </authorList>
    </citation>
    <scope>NUCLEOTIDE SEQUENCE [LARGE SCALE GENOMIC DNA]</scope>
    <source>
        <strain evidence="2 3">SA-152</strain>
    </source>
</reference>
<protein>
    <recommendedName>
        <fullName evidence="4">SMP-30/Gluconolactonase/LRE-like region domain-containing protein</fullName>
    </recommendedName>
</protein>